<dbReference type="AlphaFoldDB" id="A0A2P2Q0J4"/>
<evidence type="ECO:0000313" key="1">
    <source>
        <dbReference type="EMBL" id="MBX60520.1"/>
    </source>
</evidence>
<accession>A0A2P2Q0J4</accession>
<protein>
    <submittedName>
        <fullName evidence="1">Uncharacterized protein</fullName>
    </submittedName>
</protein>
<dbReference type="EMBL" id="GGEC01080036">
    <property type="protein sequence ID" value="MBX60520.1"/>
    <property type="molecule type" value="Transcribed_RNA"/>
</dbReference>
<reference evidence="1" key="1">
    <citation type="submission" date="2018-02" db="EMBL/GenBank/DDBJ databases">
        <title>Rhizophora mucronata_Transcriptome.</title>
        <authorList>
            <person name="Meera S.P."/>
            <person name="Sreeshan A."/>
            <person name="Augustine A."/>
        </authorList>
    </citation>
    <scope>NUCLEOTIDE SEQUENCE</scope>
    <source>
        <tissue evidence="1">Leaf</tissue>
    </source>
</reference>
<sequence>MFGLLIISFMVMETMLIPKIQISRALCL</sequence>
<organism evidence="1">
    <name type="scientific">Rhizophora mucronata</name>
    <name type="common">Asiatic mangrove</name>
    <dbReference type="NCBI Taxonomy" id="61149"/>
    <lineage>
        <taxon>Eukaryota</taxon>
        <taxon>Viridiplantae</taxon>
        <taxon>Streptophyta</taxon>
        <taxon>Embryophyta</taxon>
        <taxon>Tracheophyta</taxon>
        <taxon>Spermatophyta</taxon>
        <taxon>Magnoliopsida</taxon>
        <taxon>eudicotyledons</taxon>
        <taxon>Gunneridae</taxon>
        <taxon>Pentapetalae</taxon>
        <taxon>rosids</taxon>
        <taxon>fabids</taxon>
        <taxon>Malpighiales</taxon>
        <taxon>Rhizophoraceae</taxon>
        <taxon>Rhizophora</taxon>
    </lineage>
</organism>
<proteinExistence type="predicted"/>
<name>A0A2P2Q0J4_RHIMU</name>